<sequence>MCEGGLEKREKANGKRRHSKRLRKLDVHADEPARGGREGREGVWDDDDVFVVVRTVVDAHPTPSSSSSSSSSFSALSVARPSCASVSDVWSPTCVLGRLRHSATSVGLFHARNAGNVSLNPRLASVLFEAAVVAWGRMMEQSEEGVRIRRSAPLTPRPRSSADTERTAFPTRRTHSHHVPVSYLIRRNERICLADEGCPLTLFDSPPWDSTPTTSTPNLLQSRRLSMRM</sequence>
<evidence type="ECO:0000256" key="1">
    <source>
        <dbReference type="SAM" id="MobiDB-lite"/>
    </source>
</evidence>
<feature type="region of interest" description="Disordered" evidence="1">
    <location>
        <begin position="152"/>
        <end position="173"/>
    </location>
</feature>
<feature type="compositionally biased region" description="Basic residues" evidence="1">
    <location>
        <begin position="14"/>
        <end position="23"/>
    </location>
</feature>
<keyword evidence="3" id="KW-1185">Reference proteome</keyword>
<dbReference type="Proteomes" id="UP000807469">
    <property type="component" value="Unassembled WGS sequence"/>
</dbReference>
<feature type="compositionally biased region" description="Basic and acidic residues" evidence="1">
    <location>
        <begin position="1"/>
        <end position="13"/>
    </location>
</feature>
<dbReference type="AlphaFoldDB" id="A0A9P6CPJ1"/>
<accession>A0A9P6CPJ1</accession>
<gene>
    <name evidence="2" type="ORF">BDN70DRAFT_898747</name>
</gene>
<proteinExistence type="predicted"/>
<reference evidence="2" key="1">
    <citation type="submission" date="2020-11" db="EMBL/GenBank/DDBJ databases">
        <authorList>
            <consortium name="DOE Joint Genome Institute"/>
            <person name="Ahrendt S."/>
            <person name="Riley R."/>
            <person name="Andreopoulos W."/>
            <person name="Labutti K."/>
            <person name="Pangilinan J."/>
            <person name="Ruiz-Duenas F.J."/>
            <person name="Barrasa J.M."/>
            <person name="Sanchez-Garcia M."/>
            <person name="Camarero S."/>
            <person name="Miyauchi S."/>
            <person name="Serrano A."/>
            <person name="Linde D."/>
            <person name="Babiker R."/>
            <person name="Drula E."/>
            <person name="Ayuso-Fernandez I."/>
            <person name="Pacheco R."/>
            <person name="Padilla G."/>
            <person name="Ferreira P."/>
            <person name="Barriuso J."/>
            <person name="Kellner H."/>
            <person name="Castanera R."/>
            <person name="Alfaro M."/>
            <person name="Ramirez L."/>
            <person name="Pisabarro A.G."/>
            <person name="Kuo A."/>
            <person name="Tritt A."/>
            <person name="Lipzen A."/>
            <person name="He G."/>
            <person name="Yan M."/>
            <person name="Ng V."/>
            <person name="Cullen D."/>
            <person name="Martin F."/>
            <person name="Rosso M.-N."/>
            <person name="Henrissat B."/>
            <person name="Hibbett D."/>
            <person name="Martinez A.T."/>
            <person name="Grigoriev I.V."/>
        </authorList>
    </citation>
    <scope>NUCLEOTIDE SEQUENCE</scope>
    <source>
        <strain evidence="2">CIRM-BRFM 674</strain>
    </source>
</reference>
<feature type="compositionally biased region" description="Low complexity" evidence="1">
    <location>
        <begin position="206"/>
        <end position="217"/>
    </location>
</feature>
<feature type="compositionally biased region" description="Basic and acidic residues" evidence="1">
    <location>
        <begin position="24"/>
        <end position="41"/>
    </location>
</feature>
<organism evidence="2 3">
    <name type="scientific">Pholiota conissans</name>
    <dbReference type="NCBI Taxonomy" id="109636"/>
    <lineage>
        <taxon>Eukaryota</taxon>
        <taxon>Fungi</taxon>
        <taxon>Dikarya</taxon>
        <taxon>Basidiomycota</taxon>
        <taxon>Agaricomycotina</taxon>
        <taxon>Agaricomycetes</taxon>
        <taxon>Agaricomycetidae</taxon>
        <taxon>Agaricales</taxon>
        <taxon>Agaricineae</taxon>
        <taxon>Strophariaceae</taxon>
        <taxon>Pholiota</taxon>
    </lineage>
</organism>
<evidence type="ECO:0000313" key="2">
    <source>
        <dbReference type="EMBL" id="KAF9474726.1"/>
    </source>
</evidence>
<feature type="region of interest" description="Disordered" evidence="1">
    <location>
        <begin position="1"/>
        <end position="41"/>
    </location>
</feature>
<dbReference type="EMBL" id="MU155365">
    <property type="protein sequence ID" value="KAF9474726.1"/>
    <property type="molecule type" value="Genomic_DNA"/>
</dbReference>
<name>A0A9P6CPJ1_9AGAR</name>
<feature type="compositionally biased region" description="Polar residues" evidence="1">
    <location>
        <begin position="218"/>
        <end position="229"/>
    </location>
</feature>
<comment type="caution">
    <text evidence="2">The sequence shown here is derived from an EMBL/GenBank/DDBJ whole genome shotgun (WGS) entry which is preliminary data.</text>
</comment>
<feature type="region of interest" description="Disordered" evidence="1">
    <location>
        <begin position="206"/>
        <end position="229"/>
    </location>
</feature>
<evidence type="ECO:0000313" key="3">
    <source>
        <dbReference type="Proteomes" id="UP000807469"/>
    </source>
</evidence>
<protein>
    <submittedName>
        <fullName evidence="2">Uncharacterized protein</fullName>
    </submittedName>
</protein>